<evidence type="ECO:0000256" key="3">
    <source>
        <dbReference type="ARBA" id="ARBA00023125"/>
    </source>
</evidence>
<dbReference type="PANTHER" id="PTHR30346:SF17">
    <property type="entry name" value="LYSR FAMILY TRANSCRIPTIONAL REGULATOR"/>
    <property type="match status" value="1"/>
</dbReference>
<dbReference type="Gene3D" id="1.10.10.10">
    <property type="entry name" value="Winged helix-like DNA-binding domain superfamily/Winged helix DNA-binding domain"/>
    <property type="match status" value="1"/>
</dbReference>
<dbReference type="Pfam" id="PF00126">
    <property type="entry name" value="HTH_1"/>
    <property type="match status" value="1"/>
</dbReference>
<dbReference type="AlphaFoldDB" id="A0A402CCT4"/>
<keyword evidence="2" id="KW-0805">Transcription regulation</keyword>
<keyword evidence="5" id="KW-0804">Transcription</keyword>
<dbReference type="GO" id="GO:0032993">
    <property type="term" value="C:protein-DNA complex"/>
    <property type="evidence" value="ECO:0007669"/>
    <property type="project" value="TreeGrafter"/>
</dbReference>
<dbReference type="SUPFAM" id="SSF53850">
    <property type="entry name" value="Periplasmic binding protein-like II"/>
    <property type="match status" value="1"/>
</dbReference>
<keyword evidence="4" id="KW-0010">Activator</keyword>
<dbReference type="Pfam" id="PF03466">
    <property type="entry name" value="LysR_substrate"/>
    <property type="match status" value="1"/>
</dbReference>
<evidence type="ECO:0000313" key="7">
    <source>
        <dbReference type="EMBL" id="GCE41383.1"/>
    </source>
</evidence>
<name>A0A402CCT4_RHOWR</name>
<dbReference type="PROSITE" id="PS50931">
    <property type="entry name" value="HTH_LYSR"/>
    <property type="match status" value="1"/>
</dbReference>
<dbReference type="GO" id="GO:0003677">
    <property type="term" value="F:DNA binding"/>
    <property type="evidence" value="ECO:0007669"/>
    <property type="project" value="UniProtKB-KW"/>
</dbReference>
<dbReference type="InterPro" id="IPR036388">
    <property type="entry name" value="WH-like_DNA-bd_sf"/>
</dbReference>
<feature type="domain" description="HTH lysR-type" evidence="6">
    <location>
        <begin position="3"/>
        <end position="60"/>
    </location>
</feature>
<accession>A0A402CCT4</accession>
<dbReference type="InterPro" id="IPR036390">
    <property type="entry name" value="WH_DNA-bd_sf"/>
</dbReference>
<evidence type="ECO:0000256" key="1">
    <source>
        <dbReference type="ARBA" id="ARBA00009437"/>
    </source>
</evidence>
<keyword evidence="8" id="KW-1185">Reference proteome</keyword>
<sequence length="291" mass="31888">MNIELRHLRALAAIGDEGSITGAAAVLHVAQPALSRTLGQLEERIGTKLVDRSTRHLELTAQGQLLWERAHRILQSVDEAVAEVQAGPAPLRVGFAWSALGRHTVALLRTWKVDTGTELVVRRVDDPALALRKGEIDMAFFRAKPGPPAFEHALLGHENRMLALADDDPLNRKGALSLDDLVSHRIALCSNAGTADLQLWPKSSRPEKTVVVANVDEWLTTIATGAAIGVTSDATEYSHPHPGVTYLPLPNTSPVPVYLTWPRHNRHPMTDRFVVHAKQILNERTPDPARN</sequence>
<dbReference type="Gene3D" id="3.40.190.10">
    <property type="entry name" value="Periplasmic binding protein-like II"/>
    <property type="match status" value="2"/>
</dbReference>
<organism evidence="7 8">
    <name type="scientific">Rhodococcus wratislaviensis</name>
    <name type="common">Tsukamurella wratislaviensis</name>
    <dbReference type="NCBI Taxonomy" id="44752"/>
    <lineage>
        <taxon>Bacteria</taxon>
        <taxon>Bacillati</taxon>
        <taxon>Actinomycetota</taxon>
        <taxon>Actinomycetes</taxon>
        <taxon>Mycobacteriales</taxon>
        <taxon>Nocardiaceae</taxon>
        <taxon>Rhodococcus</taxon>
    </lineage>
</organism>
<comment type="similarity">
    <text evidence="1">Belongs to the LysR transcriptional regulatory family.</text>
</comment>
<dbReference type="PANTHER" id="PTHR30346">
    <property type="entry name" value="TRANSCRIPTIONAL DUAL REGULATOR HCAR-RELATED"/>
    <property type="match status" value="1"/>
</dbReference>
<evidence type="ECO:0000259" key="6">
    <source>
        <dbReference type="PROSITE" id="PS50931"/>
    </source>
</evidence>
<comment type="caution">
    <text evidence="7">The sequence shown here is derived from an EMBL/GenBank/DDBJ whole genome shotgun (WGS) entry which is preliminary data.</text>
</comment>
<evidence type="ECO:0000256" key="2">
    <source>
        <dbReference type="ARBA" id="ARBA00023015"/>
    </source>
</evidence>
<evidence type="ECO:0000313" key="8">
    <source>
        <dbReference type="Proteomes" id="UP000287519"/>
    </source>
</evidence>
<evidence type="ECO:0000256" key="4">
    <source>
        <dbReference type="ARBA" id="ARBA00023159"/>
    </source>
</evidence>
<reference evidence="7 8" key="1">
    <citation type="submission" date="2018-11" db="EMBL/GenBank/DDBJ databases">
        <title>Microbial catabolism of amino acid.</title>
        <authorList>
            <person name="Hibi M."/>
            <person name="Ogawa J."/>
        </authorList>
    </citation>
    <scope>NUCLEOTIDE SEQUENCE [LARGE SCALE GENOMIC DNA]</scope>
    <source>
        <strain evidence="7 8">C31-06</strain>
    </source>
</reference>
<keyword evidence="3" id="KW-0238">DNA-binding</keyword>
<proteinExistence type="inferred from homology"/>
<dbReference type="GO" id="GO:0003700">
    <property type="term" value="F:DNA-binding transcription factor activity"/>
    <property type="evidence" value="ECO:0007669"/>
    <property type="project" value="InterPro"/>
</dbReference>
<dbReference type="RefSeq" id="WP_124393483.1">
    <property type="nucleotide sequence ID" value="NZ_BHYM01000043.1"/>
</dbReference>
<gene>
    <name evidence="7" type="ORF">Rhow_005042</name>
</gene>
<dbReference type="Proteomes" id="UP000287519">
    <property type="component" value="Unassembled WGS sequence"/>
</dbReference>
<protein>
    <submittedName>
        <fullName evidence="7">Transcriptional regulator, LysR family</fullName>
    </submittedName>
</protein>
<evidence type="ECO:0000256" key="5">
    <source>
        <dbReference type="ARBA" id="ARBA00023163"/>
    </source>
</evidence>
<dbReference type="OrthoDB" id="3176554at2"/>
<dbReference type="EMBL" id="BHYM01000043">
    <property type="protein sequence ID" value="GCE41383.1"/>
    <property type="molecule type" value="Genomic_DNA"/>
</dbReference>
<dbReference type="PRINTS" id="PR00039">
    <property type="entry name" value="HTHLYSR"/>
</dbReference>
<dbReference type="InterPro" id="IPR005119">
    <property type="entry name" value="LysR_subst-bd"/>
</dbReference>
<dbReference type="InterPro" id="IPR000847">
    <property type="entry name" value="LysR_HTH_N"/>
</dbReference>
<dbReference type="FunFam" id="1.10.10.10:FF:000001">
    <property type="entry name" value="LysR family transcriptional regulator"/>
    <property type="match status" value="1"/>
</dbReference>
<dbReference type="SUPFAM" id="SSF46785">
    <property type="entry name" value="Winged helix' DNA-binding domain"/>
    <property type="match status" value="1"/>
</dbReference>